<proteinExistence type="predicted"/>
<evidence type="ECO:0000313" key="2">
    <source>
        <dbReference type="Proteomes" id="UP000298138"/>
    </source>
</evidence>
<dbReference type="GO" id="GO:0000287">
    <property type="term" value="F:magnesium ion binding"/>
    <property type="evidence" value="ECO:0007669"/>
    <property type="project" value="InterPro"/>
</dbReference>
<gene>
    <name evidence="1" type="ORF">EX30DRAFT_337460</name>
</gene>
<dbReference type="InParanoid" id="A0A4S2N6S7"/>
<organism evidence="1 2">
    <name type="scientific">Ascodesmis nigricans</name>
    <dbReference type="NCBI Taxonomy" id="341454"/>
    <lineage>
        <taxon>Eukaryota</taxon>
        <taxon>Fungi</taxon>
        <taxon>Dikarya</taxon>
        <taxon>Ascomycota</taxon>
        <taxon>Pezizomycotina</taxon>
        <taxon>Pezizomycetes</taxon>
        <taxon>Pezizales</taxon>
        <taxon>Ascodesmidaceae</taxon>
        <taxon>Ascodesmis</taxon>
    </lineage>
</organism>
<evidence type="ECO:0000313" key="1">
    <source>
        <dbReference type="EMBL" id="TGZ85038.1"/>
    </source>
</evidence>
<keyword evidence="2" id="KW-1185">Reference proteome</keyword>
<accession>A0A4S2N6S7</accession>
<dbReference type="EMBL" id="ML220112">
    <property type="protein sequence ID" value="TGZ85038.1"/>
    <property type="molecule type" value="Genomic_DNA"/>
</dbReference>
<reference evidence="1 2" key="1">
    <citation type="submission" date="2019-04" db="EMBL/GenBank/DDBJ databases">
        <title>Comparative genomics and transcriptomics to analyze fruiting body development in filamentous ascomycetes.</title>
        <authorList>
            <consortium name="DOE Joint Genome Institute"/>
            <person name="Lutkenhaus R."/>
            <person name="Traeger S."/>
            <person name="Breuer J."/>
            <person name="Kuo A."/>
            <person name="Lipzen A."/>
            <person name="Pangilinan J."/>
            <person name="Dilworth D."/>
            <person name="Sandor L."/>
            <person name="Poggeler S."/>
            <person name="Barry K."/>
            <person name="Grigoriev I.V."/>
            <person name="Nowrousian M."/>
        </authorList>
    </citation>
    <scope>NUCLEOTIDE SEQUENCE [LARGE SCALE GENOMIC DNA]</scope>
    <source>
        <strain evidence="1 2">CBS 389.68</strain>
    </source>
</reference>
<name>A0A4S2N6S7_9PEZI</name>
<dbReference type="SUPFAM" id="SSF56214">
    <property type="entry name" value="4'-phosphopantetheinyl transferase"/>
    <property type="match status" value="1"/>
</dbReference>
<dbReference type="Gene3D" id="3.90.470.20">
    <property type="entry name" value="4'-phosphopantetheinyl transferase domain"/>
    <property type="match status" value="1"/>
</dbReference>
<dbReference type="InterPro" id="IPR037143">
    <property type="entry name" value="4-PPantetheinyl_Trfase_dom_sf"/>
</dbReference>
<dbReference type="OrthoDB" id="15433at2759"/>
<sequence length="89" mass="9637">MFPGIGVDLLHLPRLATLVSRHRTYLDRFARRILTPSELTAFRSLAQSSALSTSSSTSVGSSLIRWLGVRHGLGLCGLYKARPVSDLGA</sequence>
<dbReference type="GO" id="GO:0008897">
    <property type="term" value="F:holo-[acyl-carrier-protein] synthase activity"/>
    <property type="evidence" value="ECO:0007669"/>
    <property type="project" value="InterPro"/>
</dbReference>
<dbReference type="AlphaFoldDB" id="A0A4S2N6S7"/>
<protein>
    <submittedName>
        <fullName evidence="1">Uncharacterized protein</fullName>
    </submittedName>
</protein>
<dbReference type="Proteomes" id="UP000298138">
    <property type="component" value="Unassembled WGS sequence"/>
</dbReference>